<proteinExistence type="predicted"/>
<protein>
    <submittedName>
        <fullName evidence="1">Uncharacterized protein</fullName>
    </submittedName>
</protein>
<dbReference type="STRING" id="471704.A0A151JN15"/>
<reference evidence="1 2" key="1">
    <citation type="submission" date="2015-09" db="EMBL/GenBank/DDBJ databases">
        <title>Trachymyrmex cornetzi WGS genome.</title>
        <authorList>
            <person name="Nygaard S."/>
            <person name="Hu H."/>
            <person name="Boomsma J."/>
            <person name="Zhang G."/>
        </authorList>
    </citation>
    <scope>NUCLEOTIDE SEQUENCE [LARGE SCALE GENOMIC DNA]</scope>
    <source>
        <strain evidence="1">Tcor2-1</strain>
        <tissue evidence="1">Whole body</tissue>
    </source>
</reference>
<gene>
    <name evidence="1" type="ORF">ALC57_02929</name>
</gene>
<organism evidence="1 2">
    <name type="scientific">Trachymyrmex cornetzi</name>
    <dbReference type="NCBI Taxonomy" id="471704"/>
    <lineage>
        <taxon>Eukaryota</taxon>
        <taxon>Metazoa</taxon>
        <taxon>Ecdysozoa</taxon>
        <taxon>Arthropoda</taxon>
        <taxon>Hexapoda</taxon>
        <taxon>Insecta</taxon>
        <taxon>Pterygota</taxon>
        <taxon>Neoptera</taxon>
        <taxon>Endopterygota</taxon>
        <taxon>Hymenoptera</taxon>
        <taxon>Apocrita</taxon>
        <taxon>Aculeata</taxon>
        <taxon>Formicoidea</taxon>
        <taxon>Formicidae</taxon>
        <taxon>Myrmicinae</taxon>
        <taxon>Trachymyrmex</taxon>
    </lineage>
</organism>
<feature type="non-terminal residue" evidence="1">
    <location>
        <position position="1"/>
    </location>
</feature>
<evidence type="ECO:0000313" key="1">
    <source>
        <dbReference type="EMBL" id="KYN27675.1"/>
    </source>
</evidence>
<dbReference type="AlphaFoldDB" id="A0A151JN15"/>
<accession>A0A151JN15</accession>
<evidence type="ECO:0000313" key="2">
    <source>
        <dbReference type="Proteomes" id="UP000078492"/>
    </source>
</evidence>
<keyword evidence="2" id="KW-1185">Reference proteome</keyword>
<dbReference type="Proteomes" id="UP000078492">
    <property type="component" value="Unassembled WGS sequence"/>
</dbReference>
<dbReference type="EMBL" id="KQ978885">
    <property type="protein sequence ID" value="KYN27675.1"/>
    <property type="molecule type" value="Genomic_DNA"/>
</dbReference>
<sequence length="119" mass="13984">PVMDDIFRIKFCPLEPIYVINYVQLPTSDTLQNEITFFSKVIRFYILMKNSNERKLFDSCLDENNEDYKKRITTELLDKSSTIYPTKLTKPNFIVDLMDTPGDFIPIGSPCSKLYISYY</sequence>
<name>A0A151JN15_9HYME</name>